<dbReference type="RefSeq" id="WP_057707113.1">
    <property type="nucleotide sequence ID" value="NZ_JQCL01000080.1"/>
</dbReference>
<name>A0A0R2MCM4_9LACO</name>
<reference evidence="2 3" key="1">
    <citation type="journal article" date="2015" name="Genome Announc.">
        <title>Expanding the biotechnology potential of lactobacilli through comparative genomics of 213 strains and associated genera.</title>
        <authorList>
            <person name="Sun Z."/>
            <person name="Harris H.M."/>
            <person name="McCann A."/>
            <person name="Guo C."/>
            <person name="Argimon S."/>
            <person name="Zhang W."/>
            <person name="Yang X."/>
            <person name="Jeffery I.B."/>
            <person name="Cooney J.C."/>
            <person name="Kagawa T.F."/>
            <person name="Liu W."/>
            <person name="Song Y."/>
            <person name="Salvetti E."/>
            <person name="Wrobel A."/>
            <person name="Rasinkangas P."/>
            <person name="Parkhill J."/>
            <person name="Rea M.C."/>
            <person name="O'Sullivan O."/>
            <person name="Ritari J."/>
            <person name="Douillard F.P."/>
            <person name="Paul Ross R."/>
            <person name="Yang R."/>
            <person name="Briner A.E."/>
            <person name="Felis G.E."/>
            <person name="de Vos W.M."/>
            <person name="Barrangou R."/>
            <person name="Klaenhammer T.R."/>
            <person name="Caufield P.W."/>
            <person name="Cui Y."/>
            <person name="Zhang H."/>
            <person name="O'Toole P.W."/>
        </authorList>
    </citation>
    <scope>NUCLEOTIDE SEQUENCE [LARGE SCALE GENOMIC DNA]</scope>
    <source>
        <strain evidence="2 3">LMG 26013</strain>
    </source>
</reference>
<dbReference type="Proteomes" id="UP000051783">
    <property type="component" value="Unassembled WGS sequence"/>
</dbReference>
<keyword evidence="1" id="KW-0472">Membrane</keyword>
<dbReference type="Pfam" id="PF17255">
    <property type="entry name" value="EbsA"/>
    <property type="match status" value="1"/>
</dbReference>
<comment type="caution">
    <text evidence="2">The sequence shown here is derived from an EMBL/GenBank/DDBJ whole genome shotgun (WGS) entry which is preliminary data.</text>
</comment>
<sequence length="129" mass="14895">MNNAKHTFKYQPNWASSLIVWSWTLLIGMAGLIYWLEVMKFKWSFVVIGLIFIAVVAVQLSLRRVSIDRNLLIFSTVFNRSWLVIPRDQLELIAPVRGGIKVQIDGNAYQFLMRKKARTALIELAQEAK</sequence>
<keyword evidence="1" id="KW-0812">Transmembrane</keyword>
<dbReference type="InterPro" id="IPR020215">
    <property type="entry name" value="EbsA-like"/>
</dbReference>
<dbReference type="EMBL" id="JQCL01000080">
    <property type="protein sequence ID" value="KRO08522.1"/>
    <property type="molecule type" value="Genomic_DNA"/>
</dbReference>
<dbReference type="STRING" id="942150.IV64_GL000612"/>
<evidence type="ECO:0000256" key="1">
    <source>
        <dbReference type="SAM" id="Phobius"/>
    </source>
</evidence>
<organism evidence="2 3">
    <name type="scientific">Lactiplantibacillus xiangfangensis</name>
    <dbReference type="NCBI Taxonomy" id="942150"/>
    <lineage>
        <taxon>Bacteria</taxon>
        <taxon>Bacillati</taxon>
        <taxon>Bacillota</taxon>
        <taxon>Bacilli</taxon>
        <taxon>Lactobacillales</taxon>
        <taxon>Lactobacillaceae</taxon>
        <taxon>Lactiplantibacillus</taxon>
    </lineage>
</organism>
<keyword evidence="1" id="KW-1133">Transmembrane helix</keyword>
<feature type="transmembrane region" description="Helical" evidence="1">
    <location>
        <begin position="12"/>
        <end position="35"/>
    </location>
</feature>
<dbReference type="PATRIC" id="fig|942150.3.peg.626"/>
<feature type="transmembrane region" description="Helical" evidence="1">
    <location>
        <begin position="41"/>
        <end position="62"/>
    </location>
</feature>
<accession>A0A0R2MCM4</accession>
<dbReference type="OrthoDB" id="2249688at2"/>
<proteinExistence type="predicted"/>
<dbReference type="AlphaFoldDB" id="A0A0R2MCM4"/>
<evidence type="ECO:0000313" key="3">
    <source>
        <dbReference type="Proteomes" id="UP000051783"/>
    </source>
</evidence>
<protein>
    <submittedName>
        <fullName evidence="2">Pore-forming protein</fullName>
    </submittedName>
</protein>
<evidence type="ECO:0000313" key="2">
    <source>
        <dbReference type="EMBL" id="KRO08522.1"/>
    </source>
</evidence>
<gene>
    <name evidence="2" type="ORF">IV64_GL000612</name>
</gene>
<keyword evidence="3" id="KW-1185">Reference proteome</keyword>